<keyword evidence="5" id="KW-1185">Reference proteome</keyword>
<feature type="region of interest" description="Disordered" evidence="3">
    <location>
        <begin position="1"/>
        <end position="24"/>
    </location>
</feature>
<organism evidence="4 5">
    <name type="scientific">Penaeus vannamei</name>
    <name type="common">Whiteleg shrimp</name>
    <name type="synonym">Litopenaeus vannamei</name>
    <dbReference type="NCBI Taxonomy" id="6689"/>
    <lineage>
        <taxon>Eukaryota</taxon>
        <taxon>Metazoa</taxon>
        <taxon>Ecdysozoa</taxon>
        <taxon>Arthropoda</taxon>
        <taxon>Crustacea</taxon>
        <taxon>Multicrustacea</taxon>
        <taxon>Malacostraca</taxon>
        <taxon>Eumalacostraca</taxon>
        <taxon>Eucarida</taxon>
        <taxon>Decapoda</taxon>
        <taxon>Dendrobranchiata</taxon>
        <taxon>Penaeoidea</taxon>
        <taxon>Penaeidae</taxon>
        <taxon>Penaeus</taxon>
    </lineage>
</organism>
<dbReference type="AlphaFoldDB" id="A0A3R7PHT5"/>
<sequence>MSEVMGSDAQLLSETSENQGDGNFAYSYSIDNGINVDAAGSPGTAGQSNIVGSYTVPLADGGFAVIRYIANEDGFQPESEILR</sequence>
<dbReference type="PROSITE" id="PS51155">
    <property type="entry name" value="CHIT_BIND_RR_2"/>
    <property type="match status" value="1"/>
</dbReference>
<evidence type="ECO:0000256" key="2">
    <source>
        <dbReference type="PROSITE-ProRule" id="PRU00497"/>
    </source>
</evidence>
<dbReference type="OrthoDB" id="6355742at2759"/>
<evidence type="ECO:0000256" key="3">
    <source>
        <dbReference type="SAM" id="MobiDB-lite"/>
    </source>
</evidence>
<dbReference type="InterPro" id="IPR000618">
    <property type="entry name" value="Insect_cuticle"/>
</dbReference>
<feature type="compositionally biased region" description="Polar residues" evidence="3">
    <location>
        <begin position="10"/>
        <end position="21"/>
    </location>
</feature>
<dbReference type="GO" id="GO:0042302">
    <property type="term" value="F:structural constituent of cuticle"/>
    <property type="evidence" value="ECO:0007669"/>
    <property type="project" value="UniProtKB-UniRule"/>
</dbReference>
<proteinExistence type="predicted"/>
<dbReference type="PRINTS" id="PR00947">
    <property type="entry name" value="CUTICLE"/>
</dbReference>
<dbReference type="EMBL" id="QCYY01002170">
    <property type="protein sequence ID" value="ROT72359.1"/>
    <property type="molecule type" value="Genomic_DNA"/>
</dbReference>
<evidence type="ECO:0000256" key="1">
    <source>
        <dbReference type="ARBA" id="ARBA00022460"/>
    </source>
</evidence>
<reference evidence="4 5" key="2">
    <citation type="submission" date="2019-01" db="EMBL/GenBank/DDBJ databases">
        <title>The decoding of complex shrimp genome reveals the adaptation for benthos swimmer, frequently molting mechanism and breeding impact on genome.</title>
        <authorList>
            <person name="Sun Y."/>
            <person name="Gao Y."/>
            <person name="Yu Y."/>
        </authorList>
    </citation>
    <scope>NUCLEOTIDE SEQUENCE [LARGE SCALE GENOMIC DNA]</scope>
    <source>
        <tissue evidence="4">Muscle</tissue>
    </source>
</reference>
<keyword evidence="1 2" id="KW-0193">Cuticle</keyword>
<reference evidence="4 5" key="1">
    <citation type="submission" date="2018-04" db="EMBL/GenBank/DDBJ databases">
        <authorList>
            <person name="Zhang X."/>
            <person name="Yuan J."/>
            <person name="Li F."/>
            <person name="Xiang J."/>
        </authorList>
    </citation>
    <scope>NUCLEOTIDE SEQUENCE [LARGE SCALE GENOMIC DNA]</scope>
    <source>
        <tissue evidence="4">Muscle</tissue>
    </source>
</reference>
<dbReference type="Proteomes" id="UP000283509">
    <property type="component" value="Unassembled WGS sequence"/>
</dbReference>
<name>A0A3R7PHT5_PENVA</name>
<protein>
    <submittedName>
        <fullName evidence="4">Cuticle protein AMP4</fullName>
    </submittedName>
</protein>
<dbReference type="InterPro" id="IPR031311">
    <property type="entry name" value="CHIT_BIND_RR_consensus"/>
</dbReference>
<evidence type="ECO:0000313" key="5">
    <source>
        <dbReference type="Proteomes" id="UP000283509"/>
    </source>
</evidence>
<gene>
    <name evidence="4" type="ORF">C7M84_009269</name>
</gene>
<dbReference type="Pfam" id="PF00379">
    <property type="entry name" value="Chitin_bind_4"/>
    <property type="match status" value="1"/>
</dbReference>
<evidence type="ECO:0000313" key="4">
    <source>
        <dbReference type="EMBL" id="ROT72359.1"/>
    </source>
</evidence>
<comment type="caution">
    <text evidence="4">The sequence shown here is derived from an EMBL/GenBank/DDBJ whole genome shotgun (WGS) entry which is preliminary data.</text>
</comment>
<dbReference type="PROSITE" id="PS00233">
    <property type="entry name" value="CHIT_BIND_RR_1"/>
    <property type="match status" value="1"/>
</dbReference>
<accession>A0A3R7PHT5</accession>